<dbReference type="Pfam" id="PF17940">
    <property type="entry name" value="TetR_C_31"/>
    <property type="match status" value="1"/>
</dbReference>
<dbReference type="EMBL" id="BMPT01000026">
    <property type="protein sequence ID" value="GGM43112.1"/>
    <property type="molecule type" value="Genomic_DNA"/>
</dbReference>
<dbReference type="InterPro" id="IPR041583">
    <property type="entry name" value="TetR_C_31"/>
</dbReference>
<feature type="domain" description="HTH tetR-type" evidence="3">
    <location>
        <begin position="6"/>
        <end position="66"/>
    </location>
</feature>
<organism evidence="4 5">
    <name type="scientific">Promicromonospora citrea</name>
    <dbReference type="NCBI Taxonomy" id="43677"/>
    <lineage>
        <taxon>Bacteria</taxon>
        <taxon>Bacillati</taxon>
        <taxon>Actinomycetota</taxon>
        <taxon>Actinomycetes</taxon>
        <taxon>Micrococcales</taxon>
        <taxon>Promicromonosporaceae</taxon>
        <taxon>Promicromonospora</taxon>
    </lineage>
</organism>
<accession>A0A8H9L8F6</accession>
<dbReference type="RefSeq" id="WP_171106531.1">
    <property type="nucleotide sequence ID" value="NZ_BMPT01000026.1"/>
</dbReference>
<proteinExistence type="predicted"/>
<dbReference type="AlphaFoldDB" id="A0A8H9L8F6"/>
<reference evidence="4" key="2">
    <citation type="submission" date="2020-09" db="EMBL/GenBank/DDBJ databases">
        <authorList>
            <person name="Sun Q."/>
            <person name="Ohkuma M."/>
        </authorList>
    </citation>
    <scope>NUCLEOTIDE SEQUENCE</scope>
    <source>
        <strain evidence="4">JCM 3051</strain>
    </source>
</reference>
<evidence type="ECO:0000259" key="3">
    <source>
        <dbReference type="PROSITE" id="PS50977"/>
    </source>
</evidence>
<comment type="caution">
    <text evidence="4">The sequence shown here is derived from an EMBL/GenBank/DDBJ whole genome shotgun (WGS) entry which is preliminary data.</text>
</comment>
<dbReference type="SUPFAM" id="SSF46689">
    <property type="entry name" value="Homeodomain-like"/>
    <property type="match status" value="1"/>
</dbReference>
<keyword evidence="5" id="KW-1185">Reference proteome</keyword>
<dbReference type="InterPro" id="IPR001647">
    <property type="entry name" value="HTH_TetR"/>
</dbReference>
<sequence>MPRHNPARRRALTDAAVTLLASDGVHGLTHRSAERAAGLPAGTASNYFRDREELLVGAAERIVELHLADMERADTAALRQAPDGSAPDVVALVASSLEAAASAQRDRYLAVFELTLESRRRPALAAALARLAGGASAFTAGQHADLGSDVPPRVAALLVTLYGGALFALVTAPGGPGTPTPHDLARAIVAGARSVA</sequence>
<evidence type="ECO:0000313" key="4">
    <source>
        <dbReference type="EMBL" id="GGM43112.1"/>
    </source>
</evidence>
<reference evidence="4" key="1">
    <citation type="journal article" date="2014" name="Int. J. Syst. Evol. Microbiol.">
        <title>Complete genome sequence of Corynebacterium casei LMG S-19264T (=DSM 44701T), isolated from a smear-ripened cheese.</title>
        <authorList>
            <consortium name="US DOE Joint Genome Institute (JGI-PGF)"/>
            <person name="Walter F."/>
            <person name="Albersmeier A."/>
            <person name="Kalinowski J."/>
            <person name="Ruckert C."/>
        </authorList>
    </citation>
    <scope>NUCLEOTIDE SEQUENCE</scope>
    <source>
        <strain evidence="4">JCM 3051</strain>
    </source>
</reference>
<evidence type="ECO:0000313" key="5">
    <source>
        <dbReference type="Proteomes" id="UP000655589"/>
    </source>
</evidence>
<name>A0A8H9L8F6_9MICO</name>
<feature type="DNA-binding region" description="H-T-H motif" evidence="2">
    <location>
        <begin position="29"/>
        <end position="48"/>
    </location>
</feature>
<dbReference type="Proteomes" id="UP000655589">
    <property type="component" value="Unassembled WGS sequence"/>
</dbReference>
<evidence type="ECO:0000256" key="1">
    <source>
        <dbReference type="ARBA" id="ARBA00023125"/>
    </source>
</evidence>
<dbReference type="GO" id="GO:0003677">
    <property type="term" value="F:DNA binding"/>
    <property type="evidence" value="ECO:0007669"/>
    <property type="project" value="UniProtKB-UniRule"/>
</dbReference>
<gene>
    <name evidence="4" type="ORF">GCM10010102_43330</name>
</gene>
<protein>
    <submittedName>
        <fullName evidence="4">TetR family transcriptional regulator</fullName>
    </submittedName>
</protein>
<dbReference type="PROSITE" id="PS50977">
    <property type="entry name" value="HTH_TETR_2"/>
    <property type="match status" value="1"/>
</dbReference>
<keyword evidence="1 2" id="KW-0238">DNA-binding</keyword>
<dbReference type="Gene3D" id="1.10.357.10">
    <property type="entry name" value="Tetracycline Repressor, domain 2"/>
    <property type="match status" value="1"/>
</dbReference>
<dbReference type="InterPro" id="IPR009057">
    <property type="entry name" value="Homeodomain-like_sf"/>
</dbReference>
<evidence type="ECO:0000256" key="2">
    <source>
        <dbReference type="PROSITE-ProRule" id="PRU00335"/>
    </source>
</evidence>